<protein>
    <recommendedName>
        <fullName evidence="4">TIGR03545 family protein</fullName>
    </recommendedName>
</protein>
<dbReference type="OrthoDB" id="273400at2"/>
<evidence type="ECO:0000313" key="3">
    <source>
        <dbReference type="Proteomes" id="UP000317178"/>
    </source>
</evidence>
<evidence type="ECO:0000256" key="1">
    <source>
        <dbReference type="SAM" id="Coils"/>
    </source>
</evidence>
<reference evidence="2 3" key="1">
    <citation type="submission" date="2019-02" db="EMBL/GenBank/DDBJ databases">
        <title>Deep-cultivation of Planctomycetes and their phenomic and genomic characterization uncovers novel biology.</title>
        <authorList>
            <person name="Wiegand S."/>
            <person name="Jogler M."/>
            <person name="Boedeker C."/>
            <person name="Pinto D."/>
            <person name="Vollmers J."/>
            <person name="Rivas-Marin E."/>
            <person name="Kohn T."/>
            <person name="Peeters S.H."/>
            <person name="Heuer A."/>
            <person name="Rast P."/>
            <person name="Oberbeckmann S."/>
            <person name="Bunk B."/>
            <person name="Jeske O."/>
            <person name="Meyerdierks A."/>
            <person name="Storesund J.E."/>
            <person name="Kallscheuer N."/>
            <person name="Luecker S."/>
            <person name="Lage O.M."/>
            <person name="Pohl T."/>
            <person name="Merkel B.J."/>
            <person name="Hornburger P."/>
            <person name="Mueller R.-W."/>
            <person name="Bruemmer F."/>
            <person name="Labrenz M."/>
            <person name="Spormann A.M."/>
            <person name="Op den Camp H."/>
            <person name="Overmann J."/>
            <person name="Amann R."/>
            <person name="Jetten M.S.M."/>
            <person name="Mascher T."/>
            <person name="Medema M.H."/>
            <person name="Devos D.P."/>
            <person name="Kaster A.-K."/>
            <person name="Ovreas L."/>
            <person name="Rohde M."/>
            <person name="Galperin M.Y."/>
            <person name="Jogler C."/>
        </authorList>
    </citation>
    <scope>NUCLEOTIDE SEQUENCE [LARGE SCALE GENOMIC DNA]</scope>
    <source>
        <strain evidence="2 3">Pla110</strain>
    </source>
</reference>
<dbReference type="KEGG" id="plon:Pla110_10440"/>
<proteinExistence type="predicted"/>
<organism evidence="2 3">
    <name type="scientific">Polystyrenella longa</name>
    <dbReference type="NCBI Taxonomy" id="2528007"/>
    <lineage>
        <taxon>Bacteria</taxon>
        <taxon>Pseudomonadati</taxon>
        <taxon>Planctomycetota</taxon>
        <taxon>Planctomycetia</taxon>
        <taxon>Planctomycetales</taxon>
        <taxon>Planctomycetaceae</taxon>
        <taxon>Polystyrenella</taxon>
    </lineage>
</organism>
<gene>
    <name evidence="2" type="ORF">Pla110_10440</name>
</gene>
<dbReference type="AlphaFoldDB" id="A0A518CJC8"/>
<dbReference type="NCBIfam" id="TIGR03545">
    <property type="entry name" value="TIGR03545 family protein"/>
    <property type="match status" value="1"/>
</dbReference>
<sequence length="580" mass="65490">MRWSYLLSRAVLLGLFWAMFVFVIDPLLQRGVVWGGKAVFQAEVEVDDLDTGFFPPEIALTKVAVANTIKPDHNLFEFDSADIKLDAWGVARKKLIVEEGNLTGLKWDRPRDKSGELDELIDWEWKSIEVLKQAALNRSEAWMKEVISKTKGELDPNQLESVRLAKELQEEWKTRFDDLETRMRKVEEDYKQIKRNIDFADKNPVQKVKTYAQSAQEADRLLNEIQSIQQELKQLPQQAESDFQKVELARLRDQERLKKKLDFVRLDPTAISEAMLGEELAGHLQSALEWGRWVQQNFPNTDPPEPERMRGTTVEFVIAEPLPSVLIRKLNLTGELYYQQQPEPFVGILQGWTTEPKVYGKPLEIELSSQGSLQLVLHGTIDQRSDETVSRIALRFQAPIPPEQMFGDPKEFAITLAAQSSSIEATLLLKGEQASGEILLTQAPVEIKGFSADPKRVALNDVLARSLSGINQLESRVNFSGDVHDLSWNVHSNLGEQISTGLTTALTQSWQAGQEHLEAQANQLVKAEMQTLSQSMTSRFQELNEEVKVAQGMLRTVVPQTAGGLPLNGFDLNSLKGVIR</sequence>
<name>A0A518CJC8_9PLAN</name>
<keyword evidence="1" id="KW-0175">Coiled coil</keyword>
<dbReference type="RefSeq" id="WP_144993866.1">
    <property type="nucleotide sequence ID" value="NZ_CP036281.1"/>
</dbReference>
<dbReference type="Proteomes" id="UP000317178">
    <property type="component" value="Chromosome"/>
</dbReference>
<accession>A0A518CJC8</accession>
<evidence type="ECO:0000313" key="2">
    <source>
        <dbReference type="EMBL" id="QDU79336.1"/>
    </source>
</evidence>
<keyword evidence="3" id="KW-1185">Reference proteome</keyword>
<dbReference type="EMBL" id="CP036281">
    <property type="protein sequence ID" value="QDU79336.1"/>
    <property type="molecule type" value="Genomic_DNA"/>
</dbReference>
<dbReference type="InterPro" id="IPR019934">
    <property type="entry name" value="CHP03545"/>
</dbReference>
<evidence type="ECO:0008006" key="4">
    <source>
        <dbReference type="Google" id="ProtNLM"/>
    </source>
</evidence>
<feature type="coiled-coil region" evidence="1">
    <location>
        <begin position="169"/>
        <end position="238"/>
    </location>
</feature>